<dbReference type="Proteomes" id="UP000280099">
    <property type="component" value="Unassembled WGS sequence"/>
</dbReference>
<dbReference type="AlphaFoldDB" id="A0A420XIK1"/>
<dbReference type="InterPro" id="IPR018755">
    <property type="entry name" value="Phage_Mu_Gp48"/>
</dbReference>
<dbReference type="RefSeq" id="WP_229583621.1">
    <property type="nucleotide sequence ID" value="NZ_CP016604.1"/>
</dbReference>
<dbReference type="Pfam" id="PF10076">
    <property type="entry name" value="Phage_Mu_Gp48"/>
    <property type="match status" value="1"/>
</dbReference>
<name>A0A420XIK1_9PAST</name>
<sequence>MSSIHARSLIKLLPPVSYNISGDNIHQSLEVDGRALDVSFLSAKKTLDGLNPLTGVFISEWERVLGIKNNTQSIEVRIDRVIAKLNDLGGLSIEYITKKAAELGYDIEIKEPTPFISGVSHAGDMLWHKDIIWTFFVNVNTQTDSYKRFRAGISQAGDALMGRFFDPVLELLLEELKPAFSRCWIRYLGEF</sequence>
<reference evidence="1 2" key="1">
    <citation type="submission" date="2018-10" db="EMBL/GenBank/DDBJ databases">
        <title>Genomic Encyclopedia of Type Strains, Phase IV (KMG-IV): sequencing the most valuable type-strain genomes for metagenomic binning, comparative biology and taxonomic classification.</title>
        <authorList>
            <person name="Goeker M."/>
        </authorList>
    </citation>
    <scope>NUCLEOTIDE SEQUENCE [LARGE SCALE GENOMIC DNA]</scope>
    <source>
        <strain evidence="1 2">DSM 23800</strain>
    </source>
</reference>
<accession>A0A420XIK1</accession>
<gene>
    <name evidence="1" type="ORF">DES31_0512</name>
</gene>
<dbReference type="EMBL" id="RBJC01000004">
    <property type="protein sequence ID" value="RKR77187.1"/>
    <property type="molecule type" value="Genomic_DNA"/>
</dbReference>
<keyword evidence="2" id="KW-1185">Reference proteome</keyword>
<proteinExistence type="predicted"/>
<evidence type="ECO:0000313" key="2">
    <source>
        <dbReference type="Proteomes" id="UP000280099"/>
    </source>
</evidence>
<comment type="caution">
    <text evidence="1">The sequence shown here is derived from an EMBL/GenBank/DDBJ whole genome shotgun (WGS) entry which is preliminary data.</text>
</comment>
<protein>
    <submittedName>
        <fullName evidence="1">Uncharacterized protein YmfQ (DUF2313 family)</fullName>
    </submittedName>
</protein>
<evidence type="ECO:0000313" key="1">
    <source>
        <dbReference type="EMBL" id="RKR77187.1"/>
    </source>
</evidence>
<organism evidence="1 2">
    <name type="scientific">Otariodibacter oris</name>
    <dbReference type="NCBI Taxonomy" id="1032623"/>
    <lineage>
        <taxon>Bacteria</taxon>
        <taxon>Pseudomonadati</taxon>
        <taxon>Pseudomonadota</taxon>
        <taxon>Gammaproteobacteria</taxon>
        <taxon>Pasteurellales</taxon>
        <taxon>Pasteurellaceae</taxon>
        <taxon>Otariodibacter</taxon>
    </lineage>
</organism>